<keyword evidence="1" id="KW-0808">Transferase</keyword>
<evidence type="ECO:0000256" key="1">
    <source>
        <dbReference type="ARBA" id="ARBA00022679"/>
    </source>
</evidence>
<evidence type="ECO:0000256" key="3">
    <source>
        <dbReference type="ARBA" id="ARBA00022777"/>
    </source>
</evidence>
<gene>
    <name evidence="5" type="ORF">G4B88_019770</name>
</gene>
<sequence length="88" mass="9902">MDPCFKDSCYPNEFMRYIQIALLCVQEDANLRPSMSSVVLTLKSEAPTLSQPERPAFISTRRTSRQDIIAMNSFSVNAGMTVSDLLPR</sequence>
<dbReference type="GO" id="GO:0016301">
    <property type="term" value="F:kinase activity"/>
    <property type="evidence" value="ECO:0007669"/>
    <property type="project" value="UniProtKB-KW"/>
</dbReference>
<dbReference type="PANTHER" id="PTHR47973">
    <property type="entry name" value="CYSTEINE-RICH RECEPTOR-LIKE PROTEIN KINASE 3"/>
    <property type="match status" value="1"/>
</dbReference>
<evidence type="ECO:0008006" key="7">
    <source>
        <dbReference type="Google" id="ProtNLM"/>
    </source>
</evidence>
<dbReference type="Gene3D" id="1.10.510.10">
    <property type="entry name" value="Transferase(Phosphotransferase) domain 1"/>
    <property type="match status" value="1"/>
</dbReference>
<dbReference type="GO" id="GO:0005524">
    <property type="term" value="F:ATP binding"/>
    <property type="evidence" value="ECO:0007669"/>
    <property type="project" value="UniProtKB-KW"/>
</dbReference>
<organism evidence="5 6">
    <name type="scientific">Cannabis sativa</name>
    <name type="common">Hemp</name>
    <name type="synonym">Marijuana</name>
    <dbReference type="NCBI Taxonomy" id="3483"/>
    <lineage>
        <taxon>Eukaryota</taxon>
        <taxon>Viridiplantae</taxon>
        <taxon>Streptophyta</taxon>
        <taxon>Embryophyta</taxon>
        <taxon>Tracheophyta</taxon>
        <taxon>Spermatophyta</taxon>
        <taxon>Magnoliopsida</taxon>
        <taxon>eudicotyledons</taxon>
        <taxon>Gunneridae</taxon>
        <taxon>Pentapetalae</taxon>
        <taxon>rosids</taxon>
        <taxon>fabids</taxon>
        <taxon>Rosales</taxon>
        <taxon>Cannabaceae</taxon>
        <taxon>Cannabis</taxon>
    </lineage>
</organism>
<dbReference type="InterPro" id="IPR052059">
    <property type="entry name" value="CR_Ser/Thr_kinase"/>
</dbReference>
<dbReference type="Proteomes" id="UP000583929">
    <property type="component" value="Unassembled WGS sequence"/>
</dbReference>
<evidence type="ECO:0000256" key="4">
    <source>
        <dbReference type="ARBA" id="ARBA00022840"/>
    </source>
</evidence>
<keyword evidence="2" id="KW-0547">Nucleotide-binding</keyword>
<evidence type="ECO:0000313" key="5">
    <source>
        <dbReference type="EMBL" id="KAF4398049.1"/>
    </source>
</evidence>
<keyword evidence="3" id="KW-0418">Kinase</keyword>
<protein>
    <recommendedName>
        <fullName evidence="7">S-locus receptor kinase C-terminal domain-containing protein</fullName>
    </recommendedName>
</protein>
<comment type="caution">
    <text evidence="5">The sequence shown here is derived from an EMBL/GenBank/DDBJ whole genome shotgun (WGS) entry which is preliminary data.</text>
</comment>
<proteinExistence type="predicted"/>
<dbReference type="AlphaFoldDB" id="A0A7J6HTH9"/>
<keyword evidence="6" id="KW-1185">Reference proteome</keyword>
<evidence type="ECO:0000256" key="2">
    <source>
        <dbReference type="ARBA" id="ARBA00022741"/>
    </source>
</evidence>
<keyword evidence="4" id="KW-0067">ATP-binding</keyword>
<accession>A0A7J6HTH9</accession>
<dbReference type="EMBL" id="JAATIQ010000029">
    <property type="protein sequence ID" value="KAF4398049.1"/>
    <property type="molecule type" value="Genomic_DNA"/>
</dbReference>
<reference evidence="5 6" key="1">
    <citation type="journal article" date="2020" name="bioRxiv">
        <title>Sequence and annotation of 42 cannabis genomes reveals extensive copy number variation in cannabinoid synthesis and pathogen resistance genes.</title>
        <authorList>
            <person name="Mckernan K.J."/>
            <person name="Helbert Y."/>
            <person name="Kane L.T."/>
            <person name="Ebling H."/>
            <person name="Zhang L."/>
            <person name="Liu B."/>
            <person name="Eaton Z."/>
            <person name="Mclaughlin S."/>
            <person name="Kingan S."/>
            <person name="Baybayan P."/>
            <person name="Concepcion G."/>
            <person name="Jordan M."/>
            <person name="Riva A."/>
            <person name="Barbazuk W."/>
            <person name="Harkins T."/>
        </authorList>
    </citation>
    <scope>NUCLEOTIDE SEQUENCE [LARGE SCALE GENOMIC DNA]</scope>
    <source>
        <strain evidence="6">cv. Jamaican Lion 4</strain>
        <tissue evidence="5">Leaf</tissue>
    </source>
</reference>
<name>A0A7J6HTH9_CANSA</name>
<evidence type="ECO:0000313" key="6">
    <source>
        <dbReference type="Proteomes" id="UP000583929"/>
    </source>
</evidence>